<dbReference type="PANTHER" id="PTHR42847">
    <property type="entry name" value="ALKANESULFONATE MONOOXYGENASE"/>
    <property type="match status" value="1"/>
</dbReference>
<dbReference type="AlphaFoldDB" id="A0A1M5YBX9"/>
<feature type="domain" description="Luciferase-like" evidence="5">
    <location>
        <begin position="1"/>
        <end position="239"/>
    </location>
</feature>
<dbReference type="OrthoDB" id="9814695at2"/>
<dbReference type="InterPro" id="IPR050172">
    <property type="entry name" value="SsuD_RutA_monooxygenase"/>
</dbReference>
<dbReference type="InterPro" id="IPR036661">
    <property type="entry name" value="Luciferase-like_sf"/>
</dbReference>
<dbReference type="RefSeq" id="WP_079606203.1">
    <property type="nucleotide sequence ID" value="NZ_LT670817.1"/>
</dbReference>
<dbReference type="InterPro" id="IPR011251">
    <property type="entry name" value="Luciferase-like_dom"/>
</dbReference>
<evidence type="ECO:0000256" key="2">
    <source>
        <dbReference type="ARBA" id="ARBA00022643"/>
    </source>
</evidence>
<keyword evidence="4" id="KW-0503">Monooxygenase</keyword>
<dbReference type="Pfam" id="PF00296">
    <property type="entry name" value="Bac_luciferase"/>
    <property type="match status" value="1"/>
</dbReference>
<name>A0A1M5YBX9_9BRAD</name>
<organism evidence="6 7">
    <name type="scientific">Bradyrhizobium erythrophlei</name>
    <dbReference type="NCBI Taxonomy" id="1437360"/>
    <lineage>
        <taxon>Bacteria</taxon>
        <taxon>Pseudomonadati</taxon>
        <taxon>Pseudomonadota</taxon>
        <taxon>Alphaproteobacteria</taxon>
        <taxon>Hyphomicrobiales</taxon>
        <taxon>Nitrobacteraceae</taxon>
        <taxon>Bradyrhizobium</taxon>
    </lineage>
</organism>
<keyword evidence="1" id="KW-0285">Flavoprotein</keyword>
<evidence type="ECO:0000259" key="5">
    <source>
        <dbReference type="Pfam" id="PF00296"/>
    </source>
</evidence>
<evidence type="ECO:0000313" key="7">
    <source>
        <dbReference type="Proteomes" id="UP000189796"/>
    </source>
</evidence>
<dbReference type="PANTHER" id="PTHR42847:SF4">
    <property type="entry name" value="ALKANESULFONATE MONOOXYGENASE-RELATED"/>
    <property type="match status" value="1"/>
</dbReference>
<dbReference type="InterPro" id="IPR019921">
    <property type="entry name" value="Lucif-like_OxRdtase_Rv2161c"/>
</dbReference>
<gene>
    <name evidence="6" type="ORF">SAMN05443248_8138</name>
</gene>
<dbReference type="NCBIfam" id="TIGR03619">
    <property type="entry name" value="F420_Rv2161c"/>
    <property type="match status" value="1"/>
</dbReference>
<proteinExistence type="predicted"/>
<evidence type="ECO:0000256" key="4">
    <source>
        <dbReference type="ARBA" id="ARBA00023033"/>
    </source>
</evidence>
<evidence type="ECO:0000256" key="1">
    <source>
        <dbReference type="ARBA" id="ARBA00022630"/>
    </source>
</evidence>
<dbReference type="GO" id="GO:0046306">
    <property type="term" value="P:alkanesulfonate catabolic process"/>
    <property type="evidence" value="ECO:0007669"/>
    <property type="project" value="TreeGrafter"/>
</dbReference>
<keyword evidence="2" id="KW-0288">FMN</keyword>
<dbReference type="Proteomes" id="UP000189796">
    <property type="component" value="Chromosome I"/>
</dbReference>
<evidence type="ECO:0000256" key="3">
    <source>
        <dbReference type="ARBA" id="ARBA00023002"/>
    </source>
</evidence>
<reference evidence="6 7" key="1">
    <citation type="submission" date="2016-11" db="EMBL/GenBank/DDBJ databases">
        <authorList>
            <person name="Jaros S."/>
            <person name="Januszkiewicz K."/>
            <person name="Wedrychowicz H."/>
        </authorList>
    </citation>
    <scope>NUCLEOTIDE SEQUENCE [LARGE SCALE GENOMIC DNA]</scope>
    <source>
        <strain evidence="6 7">GAS138</strain>
    </source>
</reference>
<dbReference type="GO" id="GO:0008726">
    <property type="term" value="F:alkanesulfonate monooxygenase activity"/>
    <property type="evidence" value="ECO:0007669"/>
    <property type="project" value="TreeGrafter"/>
</dbReference>
<protein>
    <submittedName>
        <fullName evidence="6">Probable F420-dependent oxidoreductase, Rv2161c family</fullName>
    </submittedName>
</protein>
<dbReference type="Gene3D" id="3.20.20.30">
    <property type="entry name" value="Luciferase-like domain"/>
    <property type="match status" value="1"/>
</dbReference>
<evidence type="ECO:0000313" key="6">
    <source>
        <dbReference type="EMBL" id="SHI09527.1"/>
    </source>
</evidence>
<sequence>MKFSVCLSTGFEGVMYPVPFAGPEDFIAQGKLCERLGYDSVWGNDHVTTQDYVRDLFPGKPPNFYEPMMVLAAIGAVTTRLKLGTALTVLPMRDPVYLAKQAITLDQMSNGRFIMAVGLGAYREEFLAWGGSRVEKARRGDMMDEGLEALQLLFNEARCSYEGKYYTFKDLEMFPKSRAQPFPLYVGGHNMEALERAARYGQGWLPGWRPLKEMEERIATLKARALEVGRNPGDIDRTAILGDCRQDPRGRGKALYGKRAGRAPGVAFLHRPRSQPSGRCQSGRVARRDSRENRQVACYWRRSLQRPDVPRELGGRNERAGRVVRHRRYDQGGREVMGVEVTMHISPGPCMDCKVAPEAYSAIGGQDGFLPGAAVAVRKE</sequence>
<dbReference type="EMBL" id="LT670817">
    <property type="protein sequence ID" value="SHI09527.1"/>
    <property type="molecule type" value="Genomic_DNA"/>
</dbReference>
<accession>A0A1M5YBX9</accession>
<dbReference type="SUPFAM" id="SSF51679">
    <property type="entry name" value="Bacterial luciferase-like"/>
    <property type="match status" value="1"/>
</dbReference>
<keyword evidence="3" id="KW-0560">Oxidoreductase</keyword>